<reference evidence="1 2" key="1">
    <citation type="journal article" date="2013" name="Genome Announc.">
        <title>Draft Genome Sequence of Rhodococcus opacus Strain M213 Shows a Diverse Catabolic Potential.</title>
        <authorList>
            <person name="Pathak A."/>
            <person name="Green S.J."/>
            <person name="Ogram A."/>
            <person name="Chauhan A."/>
        </authorList>
    </citation>
    <scope>NUCLEOTIDE SEQUENCE [LARGE SCALE GENOMIC DNA]</scope>
    <source>
        <strain evidence="1 2">M213</strain>
    </source>
</reference>
<proteinExistence type="predicted"/>
<organism evidence="1 2">
    <name type="scientific">Rhodococcus opacus M213</name>
    <dbReference type="NCBI Taxonomy" id="1129896"/>
    <lineage>
        <taxon>Bacteria</taxon>
        <taxon>Bacillati</taxon>
        <taxon>Actinomycetota</taxon>
        <taxon>Actinomycetes</taxon>
        <taxon>Mycobacteriales</taxon>
        <taxon>Nocardiaceae</taxon>
        <taxon>Rhodococcus</taxon>
    </lineage>
</organism>
<comment type="caution">
    <text evidence="1">The sequence shown here is derived from an EMBL/GenBank/DDBJ whole genome shotgun (WGS) entry which is preliminary data.</text>
</comment>
<dbReference type="GO" id="GO:0005737">
    <property type="term" value="C:cytoplasm"/>
    <property type="evidence" value="ECO:0007669"/>
    <property type="project" value="TreeGrafter"/>
</dbReference>
<dbReference type="Pfam" id="PF01546">
    <property type="entry name" value="Peptidase_M20"/>
    <property type="match status" value="1"/>
</dbReference>
<name>K8XIU2_RHOOP</name>
<dbReference type="Proteomes" id="UP000005951">
    <property type="component" value="Unassembled WGS sequence"/>
</dbReference>
<dbReference type="GO" id="GO:0016805">
    <property type="term" value="F:dipeptidase activity"/>
    <property type="evidence" value="ECO:0007669"/>
    <property type="project" value="TreeGrafter"/>
</dbReference>
<evidence type="ECO:0000313" key="1">
    <source>
        <dbReference type="EMBL" id="EKT78232.1"/>
    </source>
</evidence>
<dbReference type="EMBL" id="AJYC02000110">
    <property type="protein sequence ID" value="EKT78232.1"/>
    <property type="molecule type" value="Genomic_DNA"/>
</dbReference>
<dbReference type="GO" id="GO:0046657">
    <property type="term" value="P:folic acid catabolic process"/>
    <property type="evidence" value="ECO:0007669"/>
    <property type="project" value="TreeGrafter"/>
</dbReference>
<gene>
    <name evidence="1" type="ORF">WSS_A33125</name>
</gene>
<dbReference type="PANTHER" id="PTHR30575">
    <property type="entry name" value="PEPTIDASE M20"/>
    <property type="match status" value="1"/>
</dbReference>
<dbReference type="AlphaFoldDB" id="K8XIU2"/>
<dbReference type="InterPro" id="IPR017439">
    <property type="entry name" value="Amidohydrolase"/>
</dbReference>
<protein>
    <submittedName>
        <fullName evidence="1">Aminobenzoyl-glutamate utilization proteinB</fullName>
    </submittedName>
</protein>
<accession>K8XIU2</accession>
<dbReference type="PANTHER" id="PTHR30575:SF0">
    <property type="entry name" value="XAA-ARG DIPEPTIDASE"/>
    <property type="match status" value="1"/>
</dbReference>
<dbReference type="InterPro" id="IPR052030">
    <property type="entry name" value="Peptidase_M20/M20A_hydrolases"/>
</dbReference>
<dbReference type="SUPFAM" id="SSF53187">
    <property type="entry name" value="Zn-dependent exopeptidases"/>
    <property type="match status" value="1"/>
</dbReference>
<evidence type="ECO:0000313" key="2">
    <source>
        <dbReference type="Proteomes" id="UP000005951"/>
    </source>
</evidence>
<dbReference type="InterPro" id="IPR002933">
    <property type="entry name" value="Peptidase_M20"/>
</dbReference>
<dbReference type="InterPro" id="IPR036264">
    <property type="entry name" value="Bact_exopeptidase_dim_dom"/>
</dbReference>
<dbReference type="GO" id="GO:0071713">
    <property type="term" value="F:para-aminobenzoyl-glutamate hydrolase activity"/>
    <property type="evidence" value="ECO:0007669"/>
    <property type="project" value="TreeGrafter"/>
</dbReference>
<dbReference type="NCBIfam" id="TIGR01891">
    <property type="entry name" value="amidohydrolases"/>
    <property type="match status" value="1"/>
</dbReference>
<dbReference type="SUPFAM" id="SSF55031">
    <property type="entry name" value="Bacterial exopeptidase dimerisation domain"/>
    <property type="match status" value="1"/>
</dbReference>
<dbReference type="Gene3D" id="3.40.630.10">
    <property type="entry name" value="Zn peptidases"/>
    <property type="match status" value="1"/>
</dbReference>
<sequence>MNSYAPVFTELADAIWDTPQLRWAEFDAVERHTALAEKNGFQITRTVTGIPTAFTAEYGEDGPVIAFLGEYDGLAGLSQRSGVTTKTPDPANTSGNGHGCGHHLLGAGSLLAAVATAAYLKDHKLPGRVRYYGCPAEEAAAGKSFMVKGGAFDDVDAAVTWHPWSQMVTRQMLVNAYTQVYFTFRGVASHAGATPHQDRSALDALELMNVVSQADSRETGHCARSIRRVRCL</sequence>